<gene>
    <name evidence="1" type="ORF">E5331_10160</name>
</gene>
<protein>
    <submittedName>
        <fullName evidence="1">TrkH family potassium uptake protein</fullName>
    </submittedName>
</protein>
<comment type="caution">
    <text evidence="1">The sequence shown here is derived from an EMBL/GenBank/DDBJ whole genome shotgun (WGS) entry which is preliminary data.</text>
</comment>
<proteinExistence type="predicted"/>
<name>A0AC61RG86_9BACT</name>
<organism evidence="1 2">
    <name type="scientific">Lepagella muris</name>
    <dbReference type="NCBI Taxonomy" id="3032870"/>
    <lineage>
        <taxon>Bacteria</taxon>
        <taxon>Pseudomonadati</taxon>
        <taxon>Bacteroidota</taxon>
        <taxon>Bacteroidia</taxon>
        <taxon>Bacteroidales</taxon>
        <taxon>Muribaculaceae</taxon>
        <taxon>Lepagella</taxon>
    </lineage>
</organism>
<sequence length="491" mass="54079">MAFKRHTGYLNVRMLLRVIGWLLLIETAFMTIPFATGLIYREESAFMFLVCMGITATCGISMVSLHPKSREMGKREAIVLTGLIWVILSLFGMLPFLMCGTHLGVTDAFFETMSGFTTTGATVLDTLEGVPNSILLWRCIVQWIGGLGIILFTLAVVPMLNYQGGMQLFNAEVTGITHDKLRPRVSFTAQSLWLVYISLTTLLIVLLTFSEMSVFDAICYGLSTMSTGGFSNSDISISEAADTYVKILLTVFMFLGGVNFSLIYKMVCGKFRSAFRNDVLRWYIFIIFICYVALTLNVIAKGLYHHLDDITIDPLFQAVSILTSTGLTEPDFHDWGSMAVIILIIMMVMGACAGSTSGGAKIDRFLVLFKFIKNEFYKIMHPSAVTTVCINGKGTPSAVVNKTLAFLFVYVIVIMVAGSILVLMGLPLKDSFFVALSAISNTGLGTDITGLGGNFSLIPAGGKWLLSFVMLVGRLELFTILLLFFPAFWRK</sequence>
<dbReference type="EMBL" id="SRYB01000013">
    <property type="protein sequence ID" value="TGY78448.1"/>
    <property type="molecule type" value="Genomic_DNA"/>
</dbReference>
<dbReference type="Proteomes" id="UP000306319">
    <property type="component" value="Unassembled WGS sequence"/>
</dbReference>
<reference evidence="1" key="1">
    <citation type="submission" date="2019-04" db="EMBL/GenBank/DDBJ databases">
        <title>Microbes associate with the intestines of laboratory mice.</title>
        <authorList>
            <person name="Navarre W."/>
            <person name="Wong E."/>
            <person name="Huang K."/>
            <person name="Tropini C."/>
            <person name="Ng K."/>
            <person name="Yu B."/>
        </authorList>
    </citation>
    <scope>NUCLEOTIDE SEQUENCE</scope>
    <source>
        <strain evidence="1">NM04_E33</strain>
    </source>
</reference>
<keyword evidence="2" id="KW-1185">Reference proteome</keyword>
<accession>A0AC61RG86</accession>
<evidence type="ECO:0000313" key="1">
    <source>
        <dbReference type="EMBL" id="TGY78448.1"/>
    </source>
</evidence>
<evidence type="ECO:0000313" key="2">
    <source>
        <dbReference type="Proteomes" id="UP000306319"/>
    </source>
</evidence>